<dbReference type="KEGG" id="bman:114250490"/>
<evidence type="ECO:0000256" key="9">
    <source>
        <dbReference type="ARBA" id="ARBA00022833"/>
    </source>
</evidence>
<keyword evidence="15" id="KW-1185">Reference proteome</keyword>
<proteinExistence type="inferred from homology"/>
<keyword evidence="10" id="KW-0539">Nucleus</keyword>
<evidence type="ECO:0000256" key="5">
    <source>
        <dbReference type="ARBA" id="ARBA00022679"/>
    </source>
</evidence>
<comment type="subcellular location">
    <subcellularLocation>
        <location evidence="1">Nucleus</location>
    </subcellularLocation>
</comment>
<evidence type="ECO:0000256" key="4">
    <source>
        <dbReference type="ARBA" id="ARBA00020923"/>
    </source>
</evidence>
<dbReference type="RefSeq" id="XP_028040179.1">
    <property type="nucleotide sequence ID" value="XM_028184378.1"/>
</dbReference>
<gene>
    <name evidence="16" type="primary">LOC114250490</name>
</gene>
<evidence type="ECO:0000256" key="7">
    <source>
        <dbReference type="ARBA" id="ARBA00022771"/>
    </source>
</evidence>
<evidence type="ECO:0000256" key="12">
    <source>
        <dbReference type="ARBA" id="ARBA00032533"/>
    </source>
</evidence>
<sequence>MADIDIRDLRKQCIQSLISTAENVAKYLQEDKEDNYEKLKMYMENYCLLEIEQEVAEQALEAAKADTNISNINTLQERFEDGLKTLSQNRINPNSHRYMQELKTRYESGLQSVSSSGLTENLNESDIAIVQTNEQFLDPITKKHISDPVKNTMCGHVYERETILNLIRRKHRIRCPVAGCANPESVQENHLLEDEELRFRLSLSQHSTMIH</sequence>
<dbReference type="GO" id="GO:0030915">
    <property type="term" value="C:Smc5-Smc6 complex"/>
    <property type="evidence" value="ECO:0007669"/>
    <property type="project" value="InterPro"/>
</dbReference>
<evidence type="ECO:0000256" key="11">
    <source>
        <dbReference type="ARBA" id="ARBA00031731"/>
    </source>
</evidence>
<comment type="pathway">
    <text evidence="2">Protein modification; protein sumoylation.</text>
</comment>
<keyword evidence="5" id="KW-0808">Transferase</keyword>
<protein>
    <recommendedName>
        <fullName evidence="4">E3 SUMO-protein ligase NSE2</fullName>
    </recommendedName>
    <alternativeName>
        <fullName evidence="11">E3 SUMO-protein transferase NSE2</fullName>
    </alternativeName>
    <alternativeName>
        <fullName evidence="12">Non-structural maintenance of chromosomes element 2 homolog</fullName>
    </alternativeName>
</protein>
<accession>A0A6J2KJ02</accession>
<evidence type="ECO:0000256" key="1">
    <source>
        <dbReference type="ARBA" id="ARBA00004123"/>
    </source>
</evidence>
<evidence type="ECO:0000313" key="16">
    <source>
        <dbReference type="RefSeq" id="XP_028040179.1"/>
    </source>
</evidence>
<dbReference type="PROSITE" id="PS51044">
    <property type="entry name" value="ZF_SP_RING"/>
    <property type="match status" value="1"/>
</dbReference>
<dbReference type="UniPathway" id="UPA00886"/>
<evidence type="ECO:0000256" key="2">
    <source>
        <dbReference type="ARBA" id="ARBA00004718"/>
    </source>
</evidence>
<name>A0A6J2KJ02_BOMMA</name>
<dbReference type="GO" id="GO:0008270">
    <property type="term" value="F:zinc ion binding"/>
    <property type="evidence" value="ECO:0007669"/>
    <property type="project" value="UniProtKB-KW"/>
</dbReference>
<dbReference type="GO" id="GO:0016925">
    <property type="term" value="P:protein sumoylation"/>
    <property type="evidence" value="ECO:0007669"/>
    <property type="project" value="UniProtKB-UniPathway"/>
</dbReference>
<evidence type="ECO:0000256" key="10">
    <source>
        <dbReference type="ARBA" id="ARBA00023242"/>
    </source>
</evidence>
<dbReference type="InterPro" id="IPR026846">
    <property type="entry name" value="Nse2(Mms21)"/>
</dbReference>
<dbReference type="PANTHER" id="PTHR21330:SF1">
    <property type="entry name" value="E3 SUMO-PROTEIN LIGASE NSE2"/>
    <property type="match status" value="1"/>
</dbReference>
<keyword evidence="7 13" id="KW-0863">Zinc-finger</keyword>
<dbReference type="Proteomes" id="UP000504629">
    <property type="component" value="Unplaced"/>
</dbReference>
<dbReference type="GO" id="GO:0061665">
    <property type="term" value="F:SUMO ligase activity"/>
    <property type="evidence" value="ECO:0007669"/>
    <property type="project" value="TreeGrafter"/>
</dbReference>
<evidence type="ECO:0000259" key="14">
    <source>
        <dbReference type="PROSITE" id="PS51044"/>
    </source>
</evidence>
<dbReference type="GO" id="GO:0000724">
    <property type="term" value="P:double-strand break repair via homologous recombination"/>
    <property type="evidence" value="ECO:0007669"/>
    <property type="project" value="InterPro"/>
</dbReference>
<evidence type="ECO:0000256" key="3">
    <source>
        <dbReference type="ARBA" id="ARBA00008212"/>
    </source>
</evidence>
<keyword evidence="6" id="KW-0479">Metal-binding</keyword>
<dbReference type="GeneID" id="114250490"/>
<dbReference type="Gene3D" id="3.30.40.10">
    <property type="entry name" value="Zinc/RING finger domain, C3HC4 (zinc finger)"/>
    <property type="match status" value="1"/>
</dbReference>
<organism evidence="15 16">
    <name type="scientific">Bombyx mandarina</name>
    <name type="common">Wild silk moth</name>
    <name type="synonym">Wild silkworm</name>
    <dbReference type="NCBI Taxonomy" id="7092"/>
    <lineage>
        <taxon>Eukaryota</taxon>
        <taxon>Metazoa</taxon>
        <taxon>Ecdysozoa</taxon>
        <taxon>Arthropoda</taxon>
        <taxon>Hexapoda</taxon>
        <taxon>Insecta</taxon>
        <taxon>Pterygota</taxon>
        <taxon>Neoptera</taxon>
        <taxon>Endopterygota</taxon>
        <taxon>Lepidoptera</taxon>
        <taxon>Glossata</taxon>
        <taxon>Ditrysia</taxon>
        <taxon>Bombycoidea</taxon>
        <taxon>Bombycidae</taxon>
        <taxon>Bombycinae</taxon>
        <taxon>Bombyx</taxon>
    </lineage>
</organism>
<evidence type="ECO:0000256" key="13">
    <source>
        <dbReference type="PROSITE-ProRule" id="PRU00452"/>
    </source>
</evidence>
<evidence type="ECO:0000256" key="6">
    <source>
        <dbReference type="ARBA" id="ARBA00022723"/>
    </source>
</evidence>
<dbReference type="InterPro" id="IPR013083">
    <property type="entry name" value="Znf_RING/FYVE/PHD"/>
</dbReference>
<dbReference type="CDD" id="cd16651">
    <property type="entry name" value="SPL-RING_NSE2"/>
    <property type="match status" value="1"/>
</dbReference>
<feature type="domain" description="SP-RING-type" evidence="14">
    <location>
        <begin position="123"/>
        <end position="206"/>
    </location>
</feature>
<keyword evidence="8" id="KW-0833">Ubl conjugation pathway</keyword>
<evidence type="ECO:0000313" key="15">
    <source>
        <dbReference type="Proteomes" id="UP000504629"/>
    </source>
</evidence>
<comment type="similarity">
    <text evidence="3">Belongs to the NSE2 family.</text>
</comment>
<dbReference type="OrthoDB" id="26899at2759"/>
<dbReference type="SUPFAM" id="SSF57850">
    <property type="entry name" value="RING/U-box"/>
    <property type="match status" value="1"/>
</dbReference>
<keyword evidence="9" id="KW-0862">Zinc</keyword>
<dbReference type="GO" id="GO:0005634">
    <property type="term" value="C:nucleus"/>
    <property type="evidence" value="ECO:0007669"/>
    <property type="project" value="UniProtKB-SubCell"/>
</dbReference>
<evidence type="ECO:0000256" key="8">
    <source>
        <dbReference type="ARBA" id="ARBA00022786"/>
    </source>
</evidence>
<dbReference type="InterPro" id="IPR004181">
    <property type="entry name" value="Znf_MIZ"/>
</dbReference>
<dbReference type="AlphaFoldDB" id="A0A6J2KJ02"/>
<dbReference type="Pfam" id="PF11789">
    <property type="entry name" value="zf-Nse"/>
    <property type="match status" value="1"/>
</dbReference>
<dbReference type="PANTHER" id="PTHR21330">
    <property type="entry name" value="E3 SUMO-PROTEIN LIGASE NSE2"/>
    <property type="match status" value="1"/>
</dbReference>
<reference evidence="16" key="1">
    <citation type="submission" date="2025-08" db="UniProtKB">
        <authorList>
            <consortium name="RefSeq"/>
        </authorList>
    </citation>
    <scope>IDENTIFICATION</scope>
    <source>
        <tissue evidence="16">Silk gland</tissue>
    </source>
</reference>